<dbReference type="Proteomes" id="UP001386955">
    <property type="component" value="Unassembled WGS sequence"/>
</dbReference>
<reference evidence="2 3" key="1">
    <citation type="submission" date="2024-01" db="EMBL/GenBank/DDBJ databases">
        <title>The genomes of 5 underutilized Papilionoideae crops provide insights into root nodulation and disease resistanc.</title>
        <authorList>
            <person name="Jiang F."/>
        </authorList>
    </citation>
    <scope>NUCLEOTIDE SEQUENCE [LARGE SCALE GENOMIC DNA]</scope>
    <source>
        <strain evidence="2">DUOXIRENSHENG_FW03</strain>
        <tissue evidence="2">Leaves</tissue>
    </source>
</reference>
<gene>
    <name evidence="2" type="ORF">VNO78_03582</name>
</gene>
<feature type="transmembrane region" description="Helical" evidence="1">
    <location>
        <begin position="74"/>
        <end position="94"/>
    </location>
</feature>
<dbReference type="AlphaFoldDB" id="A0AAN9T3C5"/>
<protein>
    <submittedName>
        <fullName evidence="2">Uncharacterized protein</fullName>
    </submittedName>
</protein>
<keyword evidence="3" id="KW-1185">Reference proteome</keyword>
<dbReference type="EMBL" id="JAYMYS010000001">
    <property type="protein sequence ID" value="KAK7412134.1"/>
    <property type="molecule type" value="Genomic_DNA"/>
</dbReference>
<comment type="caution">
    <text evidence="2">The sequence shown here is derived from an EMBL/GenBank/DDBJ whole genome shotgun (WGS) entry which is preliminary data.</text>
</comment>
<sequence length="147" mass="16825">MDTEYCTVVFHCPYFSYSFALIRLSLRPFSFVALLQLCFLFDLRSATVTHSLHPFSFVALLVLFNLSRSFTQSLIIGCGLSFVTHTFLIHSIPYHQVLIPYLPQSPATGIHLTLLWHQIIITLFLAFFTHMTKVLLLDLGTKRSLTL</sequence>
<feature type="transmembrane region" description="Helical" evidence="1">
    <location>
        <begin position="114"/>
        <end position="136"/>
    </location>
</feature>
<evidence type="ECO:0000313" key="3">
    <source>
        <dbReference type="Proteomes" id="UP001386955"/>
    </source>
</evidence>
<evidence type="ECO:0000256" key="1">
    <source>
        <dbReference type="SAM" id="Phobius"/>
    </source>
</evidence>
<feature type="transmembrane region" description="Helical" evidence="1">
    <location>
        <begin position="48"/>
        <end position="67"/>
    </location>
</feature>
<keyword evidence="1" id="KW-1133">Transmembrane helix</keyword>
<keyword evidence="1" id="KW-0812">Transmembrane</keyword>
<evidence type="ECO:0000313" key="2">
    <source>
        <dbReference type="EMBL" id="KAK7412134.1"/>
    </source>
</evidence>
<accession>A0AAN9T3C5</accession>
<proteinExistence type="predicted"/>
<name>A0AAN9T3C5_PSOTE</name>
<keyword evidence="1" id="KW-0472">Membrane</keyword>
<organism evidence="2 3">
    <name type="scientific">Psophocarpus tetragonolobus</name>
    <name type="common">Winged bean</name>
    <name type="synonym">Dolichos tetragonolobus</name>
    <dbReference type="NCBI Taxonomy" id="3891"/>
    <lineage>
        <taxon>Eukaryota</taxon>
        <taxon>Viridiplantae</taxon>
        <taxon>Streptophyta</taxon>
        <taxon>Embryophyta</taxon>
        <taxon>Tracheophyta</taxon>
        <taxon>Spermatophyta</taxon>
        <taxon>Magnoliopsida</taxon>
        <taxon>eudicotyledons</taxon>
        <taxon>Gunneridae</taxon>
        <taxon>Pentapetalae</taxon>
        <taxon>rosids</taxon>
        <taxon>fabids</taxon>
        <taxon>Fabales</taxon>
        <taxon>Fabaceae</taxon>
        <taxon>Papilionoideae</taxon>
        <taxon>50 kb inversion clade</taxon>
        <taxon>NPAAA clade</taxon>
        <taxon>indigoferoid/millettioid clade</taxon>
        <taxon>Phaseoleae</taxon>
        <taxon>Psophocarpus</taxon>
    </lineage>
</organism>